<dbReference type="RefSeq" id="WP_341725876.1">
    <property type="nucleotide sequence ID" value="NZ_JBBWWT010000003.1"/>
</dbReference>
<evidence type="ECO:0000313" key="3">
    <source>
        <dbReference type="Proteomes" id="UP001459204"/>
    </source>
</evidence>
<evidence type="ECO:0000256" key="1">
    <source>
        <dbReference type="SAM" id="Phobius"/>
    </source>
</evidence>
<evidence type="ECO:0000313" key="2">
    <source>
        <dbReference type="EMBL" id="MEL1264421.1"/>
    </source>
</evidence>
<feature type="transmembrane region" description="Helical" evidence="1">
    <location>
        <begin position="12"/>
        <end position="31"/>
    </location>
</feature>
<sequence>MAETEAGRLSAMRGVGCGLIVVLLAAGWLLQTIGETAFTAVVWIVVGLVLLAQVIGLLARIGLLRLPAPPAPGQLSPKDERRWQRSHQQRERGVASLLVAVEHCDRAEVERCVLQENVSPYESGLFQNQRLISAYALAKETGFDEAIRFFEAWTRDGPAARIER</sequence>
<comment type="caution">
    <text evidence="2">The sequence shown here is derived from an EMBL/GenBank/DDBJ whole genome shotgun (WGS) entry which is preliminary data.</text>
</comment>
<keyword evidence="1" id="KW-1133">Transmembrane helix</keyword>
<keyword evidence="1" id="KW-0812">Transmembrane</keyword>
<reference evidence="2 3" key="1">
    <citation type="submission" date="2024-04" db="EMBL/GenBank/DDBJ databases">
        <title>Draft genome sequence of Pseudoxanthomonas putridarboris WD12.</title>
        <authorList>
            <person name="Oh J."/>
        </authorList>
    </citation>
    <scope>NUCLEOTIDE SEQUENCE [LARGE SCALE GENOMIC DNA]</scope>
    <source>
        <strain evidence="2 3">WD12</strain>
    </source>
</reference>
<dbReference type="Proteomes" id="UP001459204">
    <property type="component" value="Unassembled WGS sequence"/>
</dbReference>
<accession>A0ABU9J212</accession>
<keyword evidence="1" id="KW-0472">Membrane</keyword>
<dbReference type="EMBL" id="JBBWWT010000003">
    <property type="protein sequence ID" value="MEL1264421.1"/>
    <property type="molecule type" value="Genomic_DNA"/>
</dbReference>
<keyword evidence="3" id="KW-1185">Reference proteome</keyword>
<proteinExistence type="predicted"/>
<gene>
    <name evidence="2" type="ORF">AAD027_08570</name>
</gene>
<protein>
    <submittedName>
        <fullName evidence="2">Uncharacterized protein</fullName>
    </submittedName>
</protein>
<name>A0ABU9J212_9GAMM</name>
<feature type="transmembrane region" description="Helical" evidence="1">
    <location>
        <begin position="37"/>
        <end position="59"/>
    </location>
</feature>
<organism evidence="2 3">
    <name type="scientific">Pseudoxanthomonas putridarboris</name>
    <dbReference type="NCBI Taxonomy" id="752605"/>
    <lineage>
        <taxon>Bacteria</taxon>
        <taxon>Pseudomonadati</taxon>
        <taxon>Pseudomonadota</taxon>
        <taxon>Gammaproteobacteria</taxon>
        <taxon>Lysobacterales</taxon>
        <taxon>Lysobacteraceae</taxon>
        <taxon>Pseudoxanthomonas</taxon>
    </lineage>
</organism>